<keyword evidence="6 10" id="KW-0407">Ion channel</keyword>
<evidence type="ECO:0000256" key="2">
    <source>
        <dbReference type="ARBA" id="ARBA00022475"/>
    </source>
</evidence>
<reference evidence="11" key="1">
    <citation type="submission" date="2022-08" db="EMBL/GenBank/DDBJ databases">
        <authorList>
            <person name="Deng Y."/>
            <person name="Han X.-F."/>
            <person name="Zhang Y.-Q."/>
        </authorList>
    </citation>
    <scope>NUCLEOTIDE SEQUENCE</scope>
    <source>
        <strain evidence="11">CPCC 203407</strain>
    </source>
</reference>
<feature type="transmembrane region" description="Helical" evidence="10">
    <location>
        <begin position="25"/>
        <end position="46"/>
    </location>
</feature>
<gene>
    <name evidence="10" type="primary">fluC</name>
    <name evidence="10" type="synonym">crcB</name>
    <name evidence="11" type="ORF">N1028_17815</name>
</gene>
<evidence type="ECO:0000313" key="11">
    <source>
        <dbReference type="EMBL" id="MCS5727756.1"/>
    </source>
</evidence>
<keyword evidence="4 10" id="KW-1133">Transmembrane helix</keyword>
<comment type="caution">
    <text evidence="11">The sequence shown here is derived from an EMBL/GenBank/DDBJ whole genome shotgun (WGS) entry which is preliminary data.</text>
</comment>
<comment type="function">
    <text evidence="9 10">Fluoride-specific ion channel. Important for reducing fluoride concentration in the cell, thus reducing its toxicity.</text>
</comment>
<evidence type="ECO:0000313" key="12">
    <source>
        <dbReference type="Proteomes" id="UP001165587"/>
    </source>
</evidence>
<dbReference type="GO" id="GO:0140114">
    <property type="term" value="P:cellular detoxification of fluoride"/>
    <property type="evidence" value="ECO:0007669"/>
    <property type="project" value="UniProtKB-UniRule"/>
</dbReference>
<dbReference type="EMBL" id="JANLCK010000014">
    <property type="protein sequence ID" value="MCS5727756.1"/>
    <property type="molecule type" value="Genomic_DNA"/>
</dbReference>
<feature type="transmembrane region" description="Helical" evidence="10">
    <location>
        <begin position="58"/>
        <end position="79"/>
    </location>
</feature>
<dbReference type="GO" id="GO:0046872">
    <property type="term" value="F:metal ion binding"/>
    <property type="evidence" value="ECO:0007669"/>
    <property type="project" value="UniProtKB-KW"/>
</dbReference>
<dbReference type="Proteomes" id="UP001165587">
    <property type="component" value="Unassembled WGS sequence"/>
</dbReference>
<keyword evidence="2 10" id="KW-1003">Cell membrane</keyword>
<evidence type="ECO:0000256" key="6">
    <source>
        <dbReference type="ARBA" id="ARBA00023303"/>
    </source>
</evidence>
<keyword evidence="12" id="KW-1185">Reference proteome</keyword>
<comment type="similarity">
    <text evidence="7 10">Belongs to the fluoride channel Fluc/FEX (TC 1.A.43) family.</text>
</comment>
<name>A0AA41XGI6_9MICO</name>
<comment type="catalytic activity">
    <reaction evidence="8">
        <text>fluoride(in) = fluoride(out)</text>
        <dbReference type="Rhea" id="RHEA:76159"/>
        <dbReference type="ChEBI" id="CHEBI:17051"/>
    </reaction>
    <physiologicalReaction direction="left-to-right" evidence="8">
        <dbReference type="Rhea" id="RHEA:76160"/>
    </physiologicalReaction>
</comment>
<dbReference type="HAMAP" id="MF_00454">
    <property type="entry name" value="FluC"/>
    <property type="match status" value="1"/>
</dbReference>
<sequence length="157" mass="15891">MTTPRDELERNEPLDSDAGAGASPFGLPLLLVVGGGIVGTTLRMLVSAAVPDAGGLPMAILVVNLVGAFALGLLLEVLALRGPDTGTRRRVRLLVGTGVIGGFTTYSALAADTSLLVDADHLLAAAAYALGTVVLGAVTSLAGVFVGRLTRRKRTGT</sequence>
<accession>A0AA41XGI6</accession>
<dbReference type="AlphaFoldDB" id="A0AA41XGI6"/>
<keyword evidence="10" id="KW-0406">Ion transport</keyword>
<feature type="transmembrane region" description="Helical" evidence="10">
    <location>
        <begin position="91"/>
        <end position="110"/>
    </location>
</feature>
<organism evidence="11 12">
    <name type="scientific">Herbiconiux oxytropis</name>
    <dbReference type="NCBI Taxonomy" id="2970915"/>
    <lineage>
        <taxon>Bacteria</taxon>
        <taxon>Bacillati</taxon>
        <taxon>Actinomycetota</taxon>
        <taxon>Actinomycetes</taxon>
        <taxon>Micrococcales</taxon>
        <taxon>Microbacteriaceae</taxon>
        <taxon>Herbiconiux</taxon>
    </lineage>
</organism>
<keyword evidence="10" id="KW-0813">Transport</keyword>
<feature type="binding site" evidence="10">
    <location>
        <position position="101"/>
    </location>
    <ligand>
        <name>Na(+)</name>
        <dbReference type="ChEBI" id="CHEBI:29101"/>
        <note>structural</note>
    </ligand>
</feature>
<dbReference type="Pfam" id="PF02537">
    <property type="entry name" value="CRCB"/>
    <property type="match status" value="1"/>
</dbReference>
<keyword evidence="10" id="KW-0915">Sodium</keyword>
<evidence type="ECO:0000256" key="1">
    <source>
        <dbReference type="ARBA" id="ARBA00004651"/>
    </source>
</evidence>
<feature type="binding site" evidence="10">
    <location>
        <position position="104"/>
    </location>
    <ligand>
        <name>Na(+)</name>
        <dbReference type="ChEBI" id="CHEBI:29101"/>
        <note>structural</note>
    </ligand>
</feature>
<evidence type="ECO:0000256" key="5">
    <source>
        <dbReference type="ARBA" id="ARBA00023136"/>
    </source>
</evidence>
<protein>
    <recommendedName>
        <fullName evidence="10">Fluoride-specific ion channel FluC</fullName>
    </recommendedName>
</protein>
<evidence type="ECO:0000256" key="7">
    <source>
        <dbReference type="ARBA" id="ARBA00035120"/>
    </source>
</evidence>
<evidence type="ECO:0000256" key="8">
    <source>
        <dbReference type="ARBA" id="ARBA00035585"/>
    </source>
</evidence>
<keyword evidence="3 10" id="KW-0812">Transmembrane</keyword>
<dbReference type="RefSeq" id="WP_259530790.1">
    <property type="nucleotide sequence ID" value="NZ_JANLCK010000014.1"/>
</dbReference>
<dbReference type="PANTHER" id="PTHR28259:SF1">
    <property type="entry name" value="FLUORIDE EXPORT PROTEIN 1-RELATED"/>
    <property type="match status" value="1"/>
</dbReference>
<proteinExistence type="inferred from homology"/>
<comment type="subcellular location">
    <subcellularLocation>
        <location evidence="1 10">Cell membrane</location>
        <topology evidence="1 10">Multi-pass membrane protein</topology>
    </subcellularLocation>
</comment>
<comment type="activity regulation">
    <text evidence="10">Na(+) is not transported, but it plays an essential structural role and its presence is essential for fluoride channel function.</text>
</comment>
<evidence type="ECO:0000256" key="10">
    <source>
        <dbReference type="HAMAP-Rule" id="MF_00454"/>
    </source>
</evidence>
<dbReference type="InterPro" id="IPR003691">
    <property type="entry name" value="FluC"/>
</dbReference>
<evidence type="ECO:0000256" key="3">
    <source>
        <dbReference type="ARBA" id="ARBA00022692"/>
    </source>
</evidence>
<feature type="transmembrane region" description="Helical" evidence="10">
    <location>
        <begin position="122"/>
        <end position="146"/>
    </location>
</feature>
<keyword evidence="10" id="KW-0479">Metal-binding</keyword>
<dbReference type="PANTHER" id="PTHR28259">
    <property type="entry name" value="FLUORIDE EXPORT PROTEIN 1-RELATED"/>
    <property type="match status" value="1"/>
</dbReference>
<evidence type="ECO:0000256" key="4">
    <source>
        <dbReference type="ARBA" id="ARBA00022989"/>
    </source>
</evidence>
<evidence type="ECO:0000256" key="9">
    <source>
        <dbReference type="ARBA" id="ARBA00049940"/>
    </source>
</evidence>
<dbReference type="GO" id="GO:0062054">
    <property type="term" value="F:fluoride channel activity"/>
    <property type="evidence" value="ECO:0007669"/>
    <property type="project" value="UniProtKB-UniRule"/>
</dbReference>
<dbReference type="GO" id="GO:0005886">
    <property type="term" value="C:plasma membrane"/>
    <property type="evidence" value="ECO:0007669"/>
    <property type="project" value="UniProtKB-SubCell"/>
</dbReference>
<keyword evidence="5 10" id="KW-0472">Membrane</keyword>